<evidence type="ECO:0000256" key="4">
    <source>
        <dbReference type="ARBA" id="ARBA00022989"/>
    </source>
</evidence>
<evidence type="ECO:0000313" key="10">
    <source>
        <dbReference type="WBParaSite" id="HPLM_0002100001-mRNA-1"/>
    </source>
</evidence>
<dbReference type="PANTHER" id="PTHR23510:SF3">
    <property type="entry name" value="MAJOR FACILITATOR SUPERFAMILY DOMAIN-CONTAINING PROTEIN 8"/>
    <property type="match status" value="1"/>
</dbReference>
<evidence type="ECO:0000256" key="3">
    <source>
        <dbReference type="ARBA" id="ARBA00022692"/>
    </source>
</evidence>
<dbReference type="PANTHER" id="PTHR23510">
    <property type="entry name" value="INNER MEMBRANE TRANSPORT PROTEIN YAJR"/>
    <property type="match status" value="1"/>
</dbReference>
<dbReference type="AlphaFoldDB" id="A0A0N4X9F8"/>
<dbReference type="SUPFAM" id="SSF103473">
    <property type="entry name" value="MFS general substrate transporter"/>
    <property type="match status" value="1"/>
</dbReference>
<feature type="transmembrane region" description="Helical" evidence="6">
    <location>
        <begin position="73"/>
        <end position="96"/>
    </location>
</feature>
<dbReference type="GO" id="GO:0022857">
    <property type="term" value="F:transmembrane transporter activity"/>
    <property type="evidence" value="ECO:0007669"/>
    <property type="project" value="InterPro"/>
</dbReference>
<keyword evidence="4 6" id="KW-1133">Transmembrane helix</keyword>
<evidence type="ECO:0000256" key="5">
    <source>
        <dbReference type="ARBA" id="ARBA00023136"/>
    </source>
</evidence>
<comment type="subcellular location">
    <subcellularLocation>
        <location evidence="1">Endomembrane system</location>
        <topology evidence="1">Multi-pass membrane protein</topology>
    </subcellularLocation>
</comment>
<feature type="transmembrane region" description="Helical" evidence="6">
    <location>
        <begin position="32"/>
        <end position="52"/>
    </location>
</feature>
<sequence>MMVARVVTGFGAGTLTVLRTYAATASVPRDRLRVVSLGTAGFVLGLSFGPALQAGFTPIGDDGYHVGPLVLNMYTVPAFFMVIISLISCVVVVTLFKEDYAGIVKKDGDGENLFVVVPKYDVLPAVICIYLWIIVCMVGVNIEV</sequence>
<keyword evidence="5 6" id="KW-0472">Membrane</keyword>
<dbReference type="Proteomes" id="UP000268014">
    <property type="component" value="Unassembled WGS sequence"/>
</dbReference>
<evidence type="ECO:0000256" key="6">
    <source>
        <dbReference type="SAM" id="Phobius"/>
    </source>
</evidence>
<dbReference type="GO" id="GO:0005765">
    <property type="term" value="C:lysosomal membrane"/>
    <property type="evidence" value="ECO:0007669"/>
    <property type="project" value="TreeGrafter"/>
</dbReference>
<dbReference type="WBParaSite" id="HPLM_0002100001-mRNA-1">
    <property type="protein sequence ID" value="HPLM_0002100001-mRNA-1"/>
    <property type="gene ID" value="HPLM_0002100001"/>
</dbReference>
<dbReference type="InterPro" id="IPR011701">
    <property type="entry name" value="MFS"/>
</dbReference>
<dbReference type="STRING" id="6290.A0A0N4X9F8"/>
<dbReference type="PROSITE" id="PS50850">
    <property type="entry name" value="MFS"/>
    <property type="match status" value="1"/>
</dbReference>
<dbReference type="EMBL" id="UZAF01022806">
    <property type="protein sequence ID" value="VDO87212.1"/>
    <property type="molecule type" value="Genomic_DNA"/>
</dbReference>
<dbReference type="InterPro" id="IPR036259">
    <property type="entry name" value="MFS_trans_sf"/>
</dbReference>
<organism evidence="10">
    <name type="scientific">Haemonchus placei</name>
    <name type="common">Barber's pole worm</name>
    <dbReference type="NCBI Taxonomy" id="6290"/>
    <lineage>
        <taxon>Eukaryota</taxon>
        <taxon>Metazoa</taxon>
        <taxon>Ecdysozoa</taxon>
        <taxon>Nematoda</taxon>
        <taxon>Chromadorea</taxon>
        <taxon>Rhabditida</taxon>
        <taxon>Rhabditina</taxon>
        <taxon>Rhabditomorpha</taxon>
        <taxon>Strongyloidea</taxon>
        <taxon>Trichostrongylidae</taxon>
        <taxon>Haemonchus</taxon>
    </lineage>
</organism>
<dbReference type="OrthoDB" id="370281at2759"/>
<feature type="domain" description="Major facilitator superfamily (MFS) profile" evidence="7">
    <location>
        <begin position="1"/>
        <end position="144"/>
    </location>
</feature>
<dbReference type="OMA" id="YLWIIVC"/>
<proteinExistence type="predicted"/>
<name>A0A0N4X9F8_HAEPC</name>
<feature type="transmembrane region" description="Helical" evidence="6">
    <location>
        <begin position="122"/>
        <end position="142"/>
    </location>
</feature>
<dbReference type="Pfam" id="PF07690">
    <property type="entry name" value="MFS_1"/>
    <property type="match status" value="1"/>
</dbReference>
<accession>A0A0N4X9F8</accession>
<dbReference type="GO" id="GO:0012505">
    <property type="term" value="C:endomembrane system"/>
    <property type="evidence" value="ECO:0007669"/>
    <property type="project" value="UniProtKB-SubCell"/>
</dbReference>
<keyword evidence="3 6" id="KW-0812">Transmembrane</keyword>
<dbReference type="InterPro" id="IPR020846">
    <property type="entry name" value="MFS_dom"/>
</dbReference>
<gene>
    <name evidence="8" type="ORF">HPLM_LOCUS20992</name>
</gene>
<evidence type="ECO:0000256" key="2">
    <source>
        <dbReference type="ARBA" id="ARBA00022448"/>
    </source>
</evidence>
<protein>
    <submittedName>
        <fullName evidence="10">MFS domain-containing protein</fullName>
    </submittedName>
</protein>
<evidence type="ECO:0000259" key="7">
    <source>
        <dbReference type="PROSITE" id="PS50850"/>
    </source>
</evidence>
<dbReference type="Gene3D" id="1.20.1250.20">
    <property type="entry name" value="MFS general substrate transporter like domains"/>
    <property type="match status" value="1"/>
</dbReference>
<dbReference type="InterPro" id="IPR051068">
    <property type="entry name" value="MFS_Domain-Containing_Protein"/>
</dbReference>
<reference evidence="10" key="1">
    <citation type="submission" date="2017-02" db="UniProtKB">
        <authorList>
            <consortium name="WormBaseParasite"/>
        </authorList>
    </citation>
    <scope>IDENTIFICATION</scope>
</reference>
<evidence type="ECO:0000256" key="1">
    <source>
        <dbReference type="ARBA" id="ARBA00004127"/>
    </source>
</evidence>
<evidence type="ECO:0000313" key="9">
    <source>
        <dbReference type="Proteomes" id="UP000268014"/>
    </source>
</evidence>
<keyword evidence="2" id="KW-0813">Transport</keyword>
<evidence type="ECO:0000313" key="8">
    <source>
        <dbReference type="EMBL" id="VDO87212.1"/>
    </source>
</evidence>
<reference evidence="8 9" key="2">
    <citation type="submission" date="2018-11" db="EMBL/GenBank/DDBJ databases">
        <authorList>
            <consortium name="Pathogen Informatics"/>
        </authorList>
    </citation>
    <scope>NUCLEOTIDE SEQUENCE [LARGE SCALE GENOMIC DNA]</scope>
    <source>
        <strain evidence="8 9">MHpl1</strain>
    </source>
</reference>
<keyword evidence="9" id="KW-1185">Reference proteome</keyword>